<dbReference type="SUPFAM" id="SSF49785">
    <property type="entry name" value="Galactose-binding domain-like"/>
    <property type="match status" value="3"/>
</dbReference>
<feature type="domain" description="CBM6" evidence="3">
    <location>
        <begin position="1025"/>
        <end position="1163"/>
    </location>
</feature>
<dbReference type="Gene3D" id="2.60.120.260">
    <property type="entry name" value="Galactose-binding domain-like"/>
    <property type="match status" value="3"/>
</dbReference>
<dbReference type="CDD" id="cd04084">
    <property type="entry name" value="CBM6_xylanase-like"/>
    <property type="match status" value="1"/>
</dbReference>
<reference evidence="4 5" key="1">
    <citation type="submission" date="2017-05" db="EMBL/GenBank/DDBJ databases">
        <authorList>
            <person name="Song R."/>
            <person name="Chenine A.L."/>
            <person name="Ruprecht R.M."/>
        </authorList>
    </citation>
    <scope>NUCLEOTIDE SEQUENCE [LARGE SCALE GENOMIC DNA]</scope>
    <source>
        <strain evidence="4 5">PSBB019</strain>
    </source>
</reference>
<dbReference type="InterPro" id="IPR014718">
    <property type="entry name" value="GH-type_carb-bd"/>
</dbReference>
<name>A0A1Y0HT17_CELCE</name>
<feature type="region of interest" description="Disordered" evidence="2">
    <location>
        <begin position="86"/>
        <end position="109"/>
    </location>
</feature>
<dbReference type="Gene3D" id="2.70.98.10">
    <property type="match status" value="1"/>
</dbReference>
<gene>
    <name evidence="4" type="ORF">CBR64_07260</name>
</gene>
<dbReference type="Pfam" id="PF17678">
    <property type="entry name" value="Glyco_hydro_92N"/>
    <property type="match status" value="1"/>
</dbReference>
<protein>
    <recommendedName>
        <fullName evidence="3">CBM6 domain-containing protein</fullName>
    </recommendedName>
</protein>
<dbReference type="Gene3D" id="1.20.1270.90">
    <property type="entry name" value="AF1782-like"/>
    <property type="match status" value="1"/>
</dbReference>
<dbReference type="InterPro" id="IPR006311">
    <property type="entry name" value="TAT_signal"/>
</dbReference>
<dbReference type="InterPro" id="IPR050883">
    <property type="entry name" value="PNGase"/>
</dbReference>
<dbReference type="GO" id="GO:0030246">
    <property type="term" value="F:carbohydrate binding"/>
    <property type="evidence" value="ECO:0007669"/>
    <property type="project" value="InterPro"/>
</dbReference>
<keyword evidence="1" id="KW-0732">Signal</keyword>
<dbReference type="Proteomes" id="UP000196228">
    <property type="component" value="Chromosome"/>
</dbReference>
<dbReference type="Pfam" id="PF07554">
    <property type="entry name" value="FIVAR"/>
    <property type="match status" value="1"/>
</dbReference>
<dbReference type="Pfam" id="PF07971">
    <property type="entry name" value="Glyco_hydro_92"/>
    <property type="match status" value="2"/>
</dbReference>
<feature type="region of interest" description="Disordered" evidence="2">
    <location>
        <begin position="816"/>
        <end position="852"/>
    </location>
</feature>
<dbReference type="PROSITE" id="PS51175">
    <property type="entry name" value="CBM6"/>
    <property type="match status" value="3"/>
</dbReference>
<feature type="compositionally biased region" description="Polar residues" evidence="2">
    <location>
        <begin position="1199"/>
        <end position="1208"/>
    </location>
</feature>
<feature type="domain" description="CBM6" evidence="3">
    <location>
        <begin position="1329"/>
        <end position="1472"/>
    </location>
</feature>
<dbReference type="PANTHER" id="PTHR12143">
    <property type="entry name" value="PEPTIDE N-GLYCANASE PNGASE -RELATED"/>
    <property type="match status" value="1"/>
</dbReference>
<dbReference type="SMART" id="SM00606">
    <property type="entry name" value="CBD_IV"/>
    <property type="match status" value="3"/>
</dbReference>
<dbReference type="Gene3D" id="3.30.2080.10">
    <property type="entry name" value="GH92 mannosidase domain"/>
    <property type="match status" value="1"/>
</dbReference>
<dbReference type="GO" id="GO:0005829">
    <property type="term" value="C:cytosol"/>
    <property type="evidence" value="ECO:0007669"/>
    <property type="project" value="TreeGrafter"/>
</dbReference>
<feature type="region of interest" description="Disordered" evidence="2">
    <location>
        <begin position="1188"/>
        <end position="1208"/>
    </location>
</feature>
<sequence>MARPSAARLDSAVGRRGASPTSDPHPRRGRRSRLGGALAGALAAALAVGVLPPAAAVAAPAAPAAESDLASLVDVFVGTEGDYGNDMPAAQAPNGLAKVNPRTTPGRNNTGYDYAQSKISGFTHTNLDGVGGSGGGGDILVVPTSGSYTARPGTGTYAHTFSHDDEQAGPGFYSVGLGNTAGKDGAIAAAPGTIEAEVAATTRSGAHRYAFPEGSTPSLVVDLETNNTSRRSSSVQVDTRADGTVELSGQVTGYFYNAAYTLYYTARTLQPATVQTWGDDDKLVDATAQDGVDTGAILTFDPADAGDVGLQVTLSPVSVEQARIDQQVELGELSFDAIRDRTRAEWNATLGRVAIDASAATDPTGELQKLFYTHLYRMFAMPMNATSTSGTYRGVDGAVHAAQGFTYYDSWATWDDFRKFSVIAYIDPALYRDMVQSLVYLFADAEATGTGGGLGGFVHSVPTVRWERSSVVVADAIAKGFDGFDRLDEAYPALKRLVGQYSADELQRGYVAGNPGASVQRGYDQYGLSVIADEIGLADEAQTMREQASWPIEKLTKPGAWTAADGTQVGLLTPRAADGSWQSADYAKFEAASLYQGTLWQYHWYDAYDMDALVEAMGGPEAARLAMRHMFGEHAPDDGKAMLHSNANEIDLQAPYLFNYTGEPSLTQKWTRAIYTKETWNRYIATGSSSAVPSGGGEFTPPVKTKVYQLDPRGMLPTMDNDAGTMSTMFVAAAVGLFPVTAGSSEFQIGSPFFDSTTITYDDGSAFTVTADGVSEDAFYVQSATLDGAPFGNTWVDYETVIGGADLAFRMGEQPSDWGTDTEPAFSMSTATDEPAEGPRVSADPTTVQTGDGGALDATVTLTLDGARFAGSAGTDLVASGAASVVGLPDGVTAAVTVASPTALTVSLTGTASADARFYVHLGDGALADGVTASSLRGQGVSVLSPLRLSVASAERDALAGLVDDAVLVRHGNYSSVTFDRFSTALSQAQEALADEAATSIALRFAADRLGAAIDALDLTGGGYRTLEAEQSEAWSGGELKNEANSSSGNLGGVRSGSWVQYRDMTFETAAGGTPPRFLTVRYDTNFAPGDAPSTVRVHAGAVDGPVVATVDLKGTSGWGKYTEVTAELGDVQALVDAKAVTFELLAPSGRSWVGNFDWFRFSAEDPTAPGQPGESPTVTIEAEDWTANSGRGLKKESSTWTSGPVTNVGGTADGDWIAYGEVDLGELPLGELSVHYVHNSNRSGNNSALSVYLDAFDPANPGEPFVTVPLPTTGSSWTADGTATVVLPETVQGTHEVFVRLSTEAYADHPYVANLDSLTFAPGGPTSVVVESEAWTSNSGRGLKNESSTWTSGPVTNVGGTADGDWLAYGEIDLGSAALDQLSVHYVHNSNRSGRNSALSVYLDAFDPANPGEPFVTVPLANTGSSWTTDGTAVVDLPSTVRGKHQVWVRLSTEAYADHPYVANLDSMRFFTDAYDVEAPSTDTGALAASVEDAATFEAEIDRYGRIDAGVFSRELAAARTLLGTDGATQAQVDERARRLGLATDQLVPAERRRLENLVTSAEALTDEGYSPESWQAFRTALAAATETRDDAAASDEALRDARLALQGAIDALEEPADVELVEVTLSPRCLAGKPYVAVRADNVSGEAVDVEIASAVGTKTFAGVAPGANAYQSFAARGVTGDLVVTVTATGADGEQTVEQTVTVPTC</sequence>
<dbReference type="RefSeq" id="WP_087470367.1">
    <property type="nucleotide sequence ID" value="NZ_CP021383.1"/>
</dbReference>
<evidence type="ECO:0000256" key="2">
    <source>
        <dbReference type="SAM" id="MobiDB-lite"/>
    </source>
</evidence>
<evidence type="ECO:0000313" key="4">
    <source>
        <dbReference type="EMBL" id="ARU51318.1"/>
    </source>
</evidence>
<dbReference type="Gene3D" id="1.20.1610.10">
    <property type="entry name" value="alpha-1,2-mannosidases domains"/>
    <property type="match status" value="1"/>
</dbReference>
<evidence type="ECO:0000256" key="1">
    <source>
        <dbReference type="ARBA" id="ARBA00022729"/>
    </source>
</evidence>
<dbReference type="InterPro" id="IPR008928">
    <property type="entry name" value="6-hairpin_glycosidase_sf"/>
</dbReference>
<dbReference type="EMBL" id="CP021383">
    <property type="protein sequence ID" value="ARU51318.1"/>
    <property type="molecule type" value="Genomic_DNA"/>
</dbReference>
<dbReference type="PROSITE" id="PS51318">
    <property type="entry name" value="TAT"/>
    <property type="match status" value="1"/>
</dbReference>
<dbReference type="Pfam" id="PF03422">
    <property type="entry name" value="CBM_6"/>
    <property type="match status" value="3"/>
</dbReference>
<dbReference type="GO" id="GO:0000224">
    <property type="term" value="F:peptide-N4-(N-acetyl-beta-glucosaminyl)asparagine amidase activity"/>
    <property type="evidence" value="ECO:0007669"/>
    <property type="project" value="TreeGrafter"/>
</dbReference>
<dbReference type="GO" id="GO:0005975">
    <property type="term" value="P:carbohydrate metabolic process"/>
    <property type="evidence" value="ECO:0007669"/>
    <property type="project" value="InterPro"/>
</dbReference>
<dbReference type="KEGG" id="cceu:CBR64_07260"/>
<feature type="region of interest" description="Disordered" evidence="2">
    <location>
        <begin position="1"/>
        <end position="32"/>
    </location>
</feature>
<dbReference type="Gene3D" id="1.20.1050.60">
    <property type="entry name" value="alpha-1,2-mannosidase"/>
    <property type="match status" value="1"/>
</dbReference>
<dbReference type="InterPro" id="IPR005084">
    <property type="entry name" value="CBM6"/>
</dbReference>
<evidence type="ECO:0000313" key="5">
    <source>
        <dbReference type="Proteomes" id="UP000196228"/>
    </source>
</evidence>
<dbReference type="OrthoDB" id="9804511at2"/>
<evidence type="ECO:0000259" key="3">
    <source>
        <dbReference type="PROSITE" id="PS51175"/>
    </source>
</evidence>
<accession>A0A1Y0HT17</accession>
<dbReference type="InterPro" id="IPR006584">
    <property type="entry name" value="Cellulose-bd_IV"/>
</dbReference>
<feature type="domain" description="CBM6" evidence="3">
    <location>
        <begin position="1179"/>
        <end position="1322"/>
    </location>
</feature>
<dbReference type="PANTHER" id="PTHR12143:SF39">
    <property type="entry name" value="SECRETED PROTEIN"/>
    <property type="match status" value="1"/>
</dbReference>
<dbReference type="InterPro" id="IPR012939">
    <property type="entry name" value="Glyco_hydro_92"/>
</dbReference>
<dbReference type="InterPro" id="IPR008979">
    <property type="entry name" value="Galactose-bd-like_sf"/>
</dbReference>
<dbReference type="InterPro" id="IPR041371">
    <property type="entry name" value="GH92_N"/>
</dbReference>
<proteinExistence type="predicted"/>
<organism evidence="4 5">
    <name type="scientific">Cellulosimicrobium cellulans</name>
    <name type="common">Arthrobacter luteus</name>
    <dbReference type="NCBI Taxonomy" id="1710"/>
    <lineage>
        <taxon>Bacteria</taxon>
        <taxon>Bacillati</taxon>
        <taxon>Actinomycetota</taxon>
        <taxon>Actinomycetes</taxon>
        <taxon>Micrococcales</taxon>
        <taxon>Promicromonosporaceae</taxon>
        <taxon>Cellulosimicrobium</taxon>
    </lineage>
</organism>
<dbReference type="GO" id="GO:0006516">
    <property type="term" value="P:glycoprotein catabolic process"/>
    <property type="evidence" value="ECO:0007669"/>
    <property type="project" value="TreeGrafter"/>
</dbReference>
<dbReference type="SUPFAM" id="SSF48208">
    <property type="entry name" value="Six-hairpin glycosidases"/>
    <property type="match status" value="1"/>
</dbReference>